<feature type="compositionally biased region" description="Low complexity" evidence="1">
    <location>
        <begin position="62"/>
        <end position="91"/>
    </location>
</feature>
<feature type="region of interest" description="Disordered" evidence="1">
    <location>
        <begin position="1"/>
        <end position="22"/>
    </location>
</feature>
<feature type="non-terminal residue" evidence="2">
    <location>
        <position position="1"/>
    </location>
</feature>
<proteinExistence type="predicted"/>
<dbReference type="EMBL" id="CM010716">
    <property type="protein sequence ID" value="RZC50116.1"/>
    <property type="molecule type" value="Genomic_DNA"/>
</dbReference>
<sequence>RKLVQEALSRDSSGAVQSNFSLITPTSGIFQTCLLTMRGGSSSTPTSSVSSNKRPPRPPPNASSSDGGANSAGGASAAKDASVAGDASADGDATEAVIKVTETHSNKRKTPEDATEDDRSESSDRTKGKETF</sequence>
<dbReference type="AlphaFoldDB" id="A0A4Y7IPS2"/>
<dbReference type="Proteomes" id="UP000316621">
    <property type="component" value="Chromosome 2"/>
</dbReference>
<name>A0A4Y7IPS2_PAPSO</name>
<feature type="compositionally biased region" description="Polar residues" evidence="1">
    <location>
        <begin position="10"/>
        <end position="22"/>
    </location>
</feature>
<accession>A0A4Y7IPS2</accession>
<keyword evidence="3" id="KW-1185">Reference proteome</keyword>
<organism evidence="2 3">
    <name type="scientific">Papaver somniferum</name>
    <name type="common">Opium poppy</name>
    <dbReference type="NCBI Taxonomy" id="3469"/>
    <lineage>
        <taxon>Eukaryota</taxon>
        <taxon>Viridiplantae</taxon>
        <taxon>Streptophyta</taxon>
        <taxon>Embryophyta</taxon>
        <taxon>Tracheophyta</taxon>
        <taxon>Spermatophyta</taxon>
        <taxon>Magnoliopsida</taxon>
        <taxon>Ranunculales</taxon>
        <taxon>Papaveraceae</taxon>
        <taxon>Papaveroideae</taxon>
        <taxon>Papaver</taxon>
    </lineage>
</organism>
<gene>
    <name evidence="2" type="ORF">C5167_018546</name>
</gene>
<feature type="compositionally biased region" description="Basic and acidic residues" evidence="1">
    <location>
        <begin position="120"/>
        <end position="132"/>
    </location>
</feature>
<evidence type="ECO:0000313" key="2">
    <source>
        <dbReference type="EMBL" id="RZC50116.1"/>
    </source>
</evidence>
<feature type="region of interest" description="Disordered" evidence="1">
    <location>
        <begin position="35"/>
        <end position="132"/>
    </location>
</feature>
<protein>
    <submittedName>
        <fullName evidence="2">Uncharacterized protein</fullName>
    </submittedName>
</protein>
<evidence type="ECO:0000256" key="1">
    <source>
        <dbReference type="SAM" id="MobiDB-lite"/>
    </source>
</evidence>
<evidence type="ECO:0000313" key="3">
    <source>
        <dbReference type="Proteomes" id="UP000316621"/>
    </source>
</evidence>
<feature type="compositionally biased region" description="Basic and acidic residues" evidence="1">
    <location>
        <begin position="101"/>
        <end position="112"/>
    </location>
</feature>
<feature type="compositionally biased region" description="Low complexity" evidence="1">
    <location>
        <begin position="41"/>
        <end position="53"/>
    </location>
</feature>
<reference evidence="2 3" key="1">
    <citation type="journal article" date="2018" name="Science">
        <title>The opium poppy genome and morphinan production.</title>
        <authorList>
            <person name="Guo L."/>
            <person name="Winzer T."/>
            <person name="Yang X."/>
            <person name="Li Y."/>
            <person name="Ning Z."/>
            <person name="He Z."/>
            <person name="Teodor R."/>
            <person name="Lu Y."/>
            <person name="Bowser T.A."/>
            <person name="Graham I.A."/>
            <person name="Ye K."/>
        </authorList>
    </citation>
    <scope>NUCLEOTIDE SEQUENCE [LARGE SCALE GENOMIC DNA]</scope>
    <source>
        <strain evidence="3">cv. HN1</strain>
        <tissue evidence="2">Leaves</tissue>
    </source>
</reference>
<dbReference type="Gramene" id="RZC50116">
    <property type="protein sequence ID" value="RZC50116"/>
    <property type="gene ID" value="C5167_018546"/>
</dbReference>